<evidence type="ECO:0000256" key="1">
    <source>
        <dbReference type="SAM" id="MobiDB-lite"/>
    </source>
</evidence>
<feature type="region of interest" description="Disordered" evidence="1">
    <location>
        <begin position="55"/>
        <end position="74"/>
    </location>
</feature>
<dbReference type="Proteomes" id="UP000095287">
    <property type="component" value="Unplaced"/>
</dbReference>
<dbReference type="AlphaFoldDB" id="A0A1I7Z2G7"/>
<name>A0A1I7Z2G7_9BILA</name>
<evidence type="ECO:0000313" key="2">
    <source>
        <dbReference type="Proteomes" id="UP000095287"/>
    </source>
</evidence>
<proteinExistence type="predicted"/>
<accession>A0A1I7Z2G7</accession>
<keyword evidence="2" id="KW-1185">Reference proteome</keyword>
<evidence type="ECO:0000313" key="3">
    <source>
        <dbReference type="WBParaSite" id="L893_g22144.t1"/>
    </source>
</evidence>
<feature type="compositionally biased region" description="Polar residues" evidence="1">
    <location>
        <begin position="61"/>
        <end position="74"/>
    </location>
</feature>
<protein>
    <submittedName>
        <fullName evidence="3">Protein Nef</fullName>
    </submittedName>
</protein>
<reference evidence="3" key="1">
    <citation type="submission" date="2016-11" db="UniProtKB">
        <authorList>
            <consortium name="WormBaseParasite"/>
        </authorList>
    </citation>
    <scope>IDENTIFICATION</scope>
</reference>
<dbReference type="WBParaSite" id="L893_g22144.t1">
    <property type="protein sequence ID" value="L893_g22144.t1"/>
    <property type="gene ID" value="L893_g22144"/>
</dbReference>
<sequence length="189" mass="21049">MRSQAKRNRANLKYGEIIGDVLGDYQQNGNAAESEDKELWGLSSFPPCGRINCHPRESKSLRSPRSTTVRTHRSINGSPEALALGDQKSNISASNGLVMRRSSWCTFAVTLREKTRRLLGPLERSLGEPGLIRNLGMKKIGSWAFGSFEERIQEVLKKTIDNYLMGTRPSIQSPKGLLEGHEEDIPITP</sequence>
<organism evidence="2 3">
    <name type="scientific">Steinernema glaseri</name>
    <dbReference type="NCBI Taxonomy" id="37863"/>
    <lineage>
        <taxon>Eukaryota</taxon>
        <taxon>Metazoa</taxon>
        <taxon>Ecdysozoa</taxon>
        <taxon>Nematoda</taxon>
        <taxon>Chromadorea</taxon>
        <taxon>Rhabditida</taxon>
        <taxon>Tylenchina</taxon>
        <taxon>Panagrolaimomorpha</taxon>
        <taxon>Strongyloidoidea</taxon>
        <taxon>Steinernematidae</taxon>
        <taxon>Steinernema</taxon>
    </lineage>
</organism>